<sequence>MPIILRVPLTLVHDSEYHLALMQATRLSKNDCAIVISHTGTDVDTLAIAQALQENQVPMIIITSFPKSPLAAFGEAKFFSISEDFQYRSEALISLTSQIAINDCLYMLVAQYFGNKADQVLQGIRKTISKKHPK</sequence>
<dbReference type="Gene3D" id="3.40.50.10490">
    <property type="entry name" value="Glucose-6-phosphate isomerase like protein, domain 1"/>
    <property type="match status" value="1"/>
</dbReference>
<dbReference type="EMBL" id="LR031358">
    <property type="protein sequence ID" value="VDB98770.1"/>
    <property type="molecule type" value="Genomic_DNA"/>
</dbReference>
<dbReference type="InterPro" id="IPR035472">
    <property type="entry name" value="RpiR-like_SIS"/>
</dbReference>
<dbReference type="PANTHER" id="PTHR30514:SF1">
    <property type="entry name" value="HTH-TYPE TRANSCRIPTIONAL REGULATOR HEXR-RELATED"/>
    <property type="match status" value="1"/>
</dbReference>
<dbReference type="InterPro" id="IPR046348">
    <property type="entry name" value="SIS_dom_sf"/>
</dbReference>
<feature type="domain" description="SIS" evidence="1">
    <location>
        <begin position="21"/>
        <end position="105"/>
    </location>
</feature>
<evidence type="ECO:0000313" key="2">
    <source>
        <dbReference type="EMBL" id="VDB98770.1"/>
    </source>
</evidence>
<dbReference type="RefSeq" id="WP_243114814.1">
    <property type="nucleotide sequence ID" value="NZ_LR031358.1"/>
</dbReference>
<gene>
    <name evidence="2" type="ORF">OENI_1479</name>
</gene>
<proteinExistence type="predicted"/>
<dbReference type="SUPFAM" id="SSF53697">
    <property type="entry name" value="SIS domain"/>
    <property type="match status" value="1"/>
</dbReference>
<organism evidence="2 3">
    <name type="scientific">Oenococcus oeni</name>
    <name type="common">Leuconostoc oenos</name>
    <dbReference type="NCBI Taxonomy" id="1247"/>
    <lineage>
        <taxon>Bacteria</taxon>
        <taxon>Bacillati</taxon>
        <taxon>Bacillota</taxon>
        <taxon>Bacilli</taxon>
        <taxon>Lactobacillales</taxon>
        <taxon>Lactobacillaceae</taxon>
        <taxon>Oenococcus</taxon>
    </lineage>
</organism>
<dbReference type="GO" id="GO:0003677">
    <property type="term" value="F:DNA binding"/>
    <property type="evidence" value="ECO:0007669"/>
    <property type="project" value="InterPro"/>
</dbReference>
<reference evidence="2 3" key="1">
    <citation type="submission" date="2018-08" db="EMBL/GenBank/DDBJ databases">
        <authorList>
            <person name="Lorentzen P. G. S. M."/>
        </authorList>
    </citation>
    <scope>NUCLEOTIDE SEQUENCE [LARGE SCALE GENOMIC DNA]</scope>
    <source>
        <strain evidence="2 3">CRBO_1381</strain>
    </source>
</reference>
<dbReference type="GO" id="GO:0003700">
    <property type="term" value="F:DNA-binding transcription factor activity"/>
    <property type="evidence" value="ECO:0007669"/>
    <property type="project" value="InterPro"/>
</dbReference>
<dbReference type="GO" id="GO:0097367">
    <property type="term" value="F:carbohydrate derivative binding"/>
    <property type="evidence" value="ECO:0007669"/>
    <property type="project" value="InterPro"/>
</dbReference>
<evidence type="ECO:0000313" key="3">
    <source>
        <dbReference type="Proteomes" id="UP000294726"/>
    </source>
</evidence>
<dbReference type="AlphaFoldDB" id="A0AAQ2UTT0"/>
<dbReference type="PANTHER" id="PTHR30514">
    <property type="entry name" value="GLUCOKINASE"/>
    <property type="match status" value="1"/>
</dbReference>
<dbReference type="Pfam" id="PF01380">
    <property type="entry name" value="SIS"/>
    <property type="match status" value="1"/>
</dbReference>
<dbReference type="GO" id="GO:1901135">
    <property type="term" value="P:carbohydrate derivative metabolic process"/>
    <property type="evidence" value="ECO:0007669"/>
    <property type="project" value="InterPro"/>
</dbReference>
<name>A0AAQ2UTT0_OENOE</name>
<dbReference type="InterPro" id="IPR001347">
    <property type="entry name" value="SIS_dom"/>
</dbReference>
<dbReference type="CDD" id="cd05013">
    <property type="entry name" value="SIS_RpiR"/>
    <property type="match status" value="1"/>
</dbReference>
<accession>A0AAQ2UTT0</accession>
<dbReference type="Proteomes" id="UP000294726">
    <property type="component" value="Chromosome"/>
</dbReference>
<evidence type="ECO:0000259" key="1">
    <source>
        <dbReference type="Pfam" id="PF01380"/>
    </source>
</evidence>
<protein>
    <submittedName>
        <fullName evidence="2">Transcriptional regulator, RpiR family</fullName>
    </submittedName>
</protein>
<dbReference type="InterPro" id="IPR047640">
    <property type="entry name" value="RpiR-like"/>
</dbReference>